<feature type="chain" id="PRO_5009529318" evidence="1">
    <location>
        <begin position="24"/>
        <end position="126"/>
    </location>
</feature>
<accession>A0A1F7I7Y0</accession>
<reference evidence="2 3" key="1">
    <citation type="journal article" date="2016" name="Nat. Commun.">
        <title>Thousands of microbial genomes shed light on interconnected biogeochemical processes in an aquifer system.</title>
        <authorList>
            <person name="Anantharaman K."/>
            <person name="Brown C.T."/>
            <person name="Hug L.A."/>
            <person name="Sharon I."/>
            <person name="Castelle C.J."/>
            <person name="Probst A.J."/>
            <person name="Thomas B.C."/>
            <person name="Singh A."/>
            <person name="Wilkins M.J."/>
            <person name="Karaoz U."/>
            <person name="Brodie E.L."/>
            <person name="Williams K.H."/>
            <person name="Hubbard S.S."/>
            <person name="Banfield J.F."/>
        </authorList>
    </citation>
    <scope>NUCLEOTIDE SEQUENCE [LARGE SCALE GENOMIC DNA]</scope>
</reference>
<sequence length="126" mass="13985">MKKIINFLTFLTLVLVFTVAVSAKSENAAFKGSAVDPNFGALGEIKYVGNTQGYHFWFTVSSNLGPYVSGHSYHNVYKFDLEDTSDWCGPAIVPNREPYNLIAEVGTNVWFKIFDVTANAYVCGQE</sequence>
<feature type="signal peptide" evidence="1">
    <location>
        <begin position="1"/>
        <end position="23"/>
    </location>
</feature>
<organism evidence="2 3">
    <name type="scientific">Candidatus Roizmanbacteria bacterium RIFCSPLOWO2_01_FULL_37_12</name>
    <dbReference type="NCBI Taxonomy" id="1802056"/>
    <lineage>
        <taxon>Bacteria</taxon>
        <taxon>Candidatus Roizmaniibacteriota</taxon>
    </lineage>
</organism>
<dbReference type="AlphaFoldDB" id="A0A1F7I7Y0"/>
<name>A0A1F7I7Y0_9BACT</name>
<evidence type="ECO:0000313" key="2">
    <source>
        <dbReference type="EMBL" id="OGK39468.1"/>
    </source>
</evidence>
<protein>
    <submittedName>
        <fullName evidence="2">Uncharacterized protein</fullName>
    </submittedName>
</protein>
<evidence type="ECO:0000313" key="3">
    <source>
        <dbReference type="Proteomes" id="UP000177698"/>
    </source>
</evidence>
<proteinExistence type="predicted"/>
<comment type="caution">
    <text evidence="2">The sequence shown here is derived from an EMBL/GenBank/DDBJ whole genome shotgun (WGS) entry which is preliminary data.</text>
</comment>
<keyword evidence="1" id="KW-0732">Signal</keyword>
<dbReference type="EMBL" id="MGAG01000041">
    <property type="protein sequence ID" value="OGK39468.1"/>
    <property type="molecule type" value="Genomic_DNA"/>
</dbReference>
<dbReference type="Proteomes" id="UP000177698">
    <property type="component" value="Unassembled WGS sequence"/>
</dbReference>
<gene>
    <name evidence="2" type="ORF">A2954_03250</name>
</gene>
<evidence type="ECO:0000256" key="1">
    <source>
        <dbReference type="SAM" id="SignalP"/>
    </source>
</evidence>
<dbReference type="STRING" id="1802056.A2954_03250"/>